<dbReference type="PANTHER" id="PTHR42643:SF30">
    <property type="entry name" value="IONOTROPIC RECEPTOR 40A-RELATED"/>
    <property type="match status" value="1"/>
</dbReference>
<evidence type="ECO:0000256" key="3">
    <source>
        <dbReference type="ARBA" id="ARBA00022475"/>
    </source>
</evidence>
<keyword evidence="11" id="KW-0407">Ion channel</keyword>
<dbReference type="Gene3D" id="1.10.287.70">
    <property type="match status" value="2"/>
</dbReference>
<evidence type="ECO:0000313" key="15">
    <source>
        <dbReference type="EnsemblMetazoa" id="AMIN003553-PA"/>
    </source>
</evidence>
<protein>
    <recommendedName>
        <fullName evidence="14">Ionotropic glutamate receptor L-glutamate and glycine-binding domain-containing protein</fullName>
    </recommendedName>
</protein>
<feature type="transmembrane region" description="Helical" evidence="12">
    <location>
        <begin position="502"/>
        <end position="519"/>
    </location>
</feature>
<evidence type="ECO:0000256" key="2">
    <source>
        <dbReference type="ARBA" id="ARBA00022448"/>
    </source>
</evidence>
<evidence type="ECO:0000256" key="9">
    <source>
        <dbReference type="ARBA" id="ARBA00023180"/>
    </source>
</evidence>
<dbReference type="Pfam" id="PF24061">
    <property type="entry name" value="LBD_receptor"/>
    <property type="match status" value="3"/>
</dbReference>
<feature type="signal peptide" evidence="13">
    <location>
        <begin position="1"/>
        <end position="16"/>
    </location>
</feature>
<keyword evidence="10" id="KW-1071">Ligand-gated ion channel</keyword>
<keyword evidence="5 12" id="KW-1133">Transmembrane helix</keyword>
<dbReference type="Pfam" id="PF10613">
    <property type="entry name" value="Lig_chan-Glu_bd"/>
    <property type="match status" value="1"/>
</dbReference>
<dbReference type="SUPFAM" id="SSF53850">
    <property type="entry name" value="Periplasmic binding protein-like II"/>
    <property type="match status" value="4"/>
</dbReference>
<dbReference type="InterPro" id="IPR052192">
    <property type="entry name" value="Insect_Ionotropic_Sensory_Rcpt"/>
</dbReference>
<feature type="transmembrane region" description="Helical" evidence="12">
    <location>
        <begin position="720"/>
        <end position="740"/>
    </location>
</feature>
<dbReference type="VEuPathDB" id="VectorBase:AMIN003553"/>
<keyword evidence="3" id="KW-1003">Cell membrane</keyword>
<dbReference type="Gene3D" id="3.40.190.10">
    <property type="entry name" value="Periplasmic binding protein-like II"/>
    <property type="match status" value="4"/>
</dbReference>
<keyword evidence="9" id="KW-0325">Glycoprotein</keyword>
<feature type="domain" description="Ionotropic glutamate receptor L-glutamate and glycine-binding" evidence="14">
    <location>
        <begin position="219"/>
        <end position="279"/>
    </location>
</feature>
<dbReference type="GO" id="GO:0015276">
    <property type="term" value="F:ligand-gated monoatomic ion channel activity"/>
    <property type="evidence" value="ECO:0007669"/>
    <property type="project" value="InterPro"/>
</dbReference>
<keyword evidence="16" id="KW-1185">Reference proteome</keyword>
<dbReference type="STRING" id="112268.A0A182VZP8"/>
<feature type="transmembrane region" description="Helical" evidence="12">
    <location>
        <begin position="326"/>
        <end position="352"/>
    </location>
</feature>
<evidence type="ECO:0000256" key="11">
    <source>
        <dbReference type="ARBA" id="ARBA00023303"/>
    </source>
</evidence>
<reference evidence="15" key="2">
    <citation type="submission" date="2020-05" db="UniProtKB">
        <authorList>
            <consortium name="EnsemblMetazoa"/>
        </authorList>
    </citation>
    <scope>IDENTIFICATION</scope>
    <source>
        <strain evidence="15">MINIMUS1</strain>
    </source>
</reference>
<feature type="chain" id="PRO_5008140619" description="Ionotropic glutamate receptor L-glutamate and glycine-binding domain-containing protein" evidence="13">
    <location>
        <begin position="17"/>
        <end position="2068"/>
    </location>
</feature>
<feature type="transmembrane region" description="Helical" evidence="12">
    <location>
        <begin position="2025"/>
        <end position="2046"/>
    </location>
</feature>
<keyword evidence="7 12" id="KW-0472">Membrane</keyword>
<keyword evidence="13" id="KW-0732">Signal</keyword>
<dbReference type="EnsemblMetazoa" id="AMIN003553-RA">
    <property type="protein sequence ID" value="AMIN003553-PA"/>
    <property type="gene ID" value="AMIN003553"/>
</dbReference>
<accession>A0A182VZP8</accession>
<feature type="domain" description="Ionotropic glutamate receptor L-glutamate and glycine-binding" evidence="14">
    <location>
        <begin position="1666"/>
        <end position="1726"/>
    </location>
</feature>
<feature type="transmembrane region" description="Helical" evidence="12">
    <location>
        <begin position="1282"/>
        <end position="1300"/>
    </location>
</feature>
<evidence type="ECO:0000256" key="1">
    <source>
        <dbReference type="ARBA" id="ARBA00004651"/>
    </source>
</evidence>
<feature type="domain" description="Ionotropic glutamate receptor L-glutamate and glycine-binding" evidence="14">
    <location>
        <begin position="606"/>
        <end position="666"/>
    </location>
</feature>
<keyword evidence="8" id="KW-0675">Receptor</keyword>
<sequence>MKGLTIWFIFVPNALCELAPVVIDNYAKYNHLLIPLVIHFKTTKFPVVFWLDEETANQSAPHDTLNAILLGHDWMSVIKRNTTRCVRLNRLQNVFITLTYSAMIKLIFKLDYDCFYSAGRYIFIVTDETLNESEVKSVFEAVWKKQILNVALIVSTNGSTTYRAYGYEPHQHGNCGKVRPKLLDQYTNDRWHRLDGWFERFLPNYRGCPLRAVTFESKPFVMLRNSGSQTQFFGLEVLIFESIVAKLNTTVEYVSPPNNTKWGVLLPVNSTGQMGMLQRSEADVGFSSIGRSIDRNIHLQASMPSIVTQLTMTIPPKVPYTSLEKLFLPFSLSAWVLVAVGYSVIYCLYVALFRAKHHPYLEHIRSIFYTIWTILMGGPGYDARRHSTRIYVISLVLNAFVVRNLYQSALFQYLKSNDMMAANLHTYKDINEAGLSYYMYQTTRRYFEDNPEVNSTIRTITDENTEWDDVMYNISHHLLQGVIPLPLESIFYYVKNRKPQDMVYVSEHTGISYFIAFHFPRISALQKPFNYLLYQLQAGGFIKHWKDSYRNDPRSWMNYEQENVPTPLDLHQVSGGFYLWAFCLLVSMVAFTVELLLSKITRATKPYSMVHREGNVTKRFGMEVTIVENIAKWFNFSIAYSSPVGKVKWGIIQATNSTGLVGMIQRNEVDFGFGTVGINVHRNKFLKMGTPNFLSQLNVAIPPDKPYTWWDKLYEPFSPAAWLCLILCYSIFILVTVIIFDSKLVTTVEHFPNPAYNLWELLMGGPAVTYHRSSIRLFITGFVLNALVIRTMYQSAMFQRLQATTRLGTKINTFQQINDAKLLYYMYITTSLYYQDNPLLCGRIRIIQDEDLDMDEIMYNISQHKLNGVFSIPLDAIEYYVKNYGQRGIVYVGKHTGFNYNLGIYYPKDSPLTEPFDMMIGRYQAAGLIHIWRERFRDTRYWNGAKLRPEPISLQWRHVSDDLMRANNARLIVTYQDLPAAEGRPSYYNVLLVQDYNSLRSLLDRMTYQTHHFYGLYTIFIQHLSNLDQLQLVMEMLWSLRIINVVVIVETNDAEFVAYAYHPYRERKCGIVKPYEIDRFVNGAWTDLAHWYPKRTENFNGCPLTIGTIDIRPCSIIYRDGNRTMHKGIEVSQILNLSKRFNFTVRYLISDGETRWGFAREVNSTGLMGMIQRNEVDFGFGSIGIGLARVMYLRAGTPSRYGQVLMAIPPKRPFTSLEKLFQPFSMQTWLCVVFCLMIISLLAHAMFGLRKDMAVDRLPHTVYTMWVLTMGGPSRPLRMDSSRLFIVIFILNMLVLRTLYHAGMFERLQASNSLASDLNTLEQINKAGKVYHMHKTITLYFNDNPLVGPRRIRLIQNDNANWEDILYKMSQHGSDFVVALPLDCIKYYVKMNGERGLVYVGKHTGITYNTAFYYPKTTSLQEPFSTQVLAFHSAGLINYWAQTFEDNRFWSNAMEDPEPASIKWDHISGAFYLCGTMHLLACGVFIVELGYARLPKKPTNSASTPFQDELVKDITRFNTDWMIVSYGDLAASEHRFAYYNVLLVLDYDAFAAGLESITETSHLFYGLYTFFIEQHDDREALGSVMQMLWNVTIINVVVIVEESDGAEYVAYSYHPYRAQACGIVEPYEVGRYANGTWDTMGSFLFSDKLSNLHGCPLTVTKVEIKPFSMVRVEGDHTTHYGLEVYIVDTLASRMNFTIRYVEPRDNSKWGILQATNSTGVVGMLQRKEADFGFGSLGFSLSRHTYLKMGVPNFMTQMIMGIPPKRPYTSLEKLFQPFTVDAWLCIAFGYTVFGFVTLGLVKLNRGTVQDEHLRNPVYMLWVLLMGGSAGRYRLDSTRLFIIGFILNTLIIRTLYQAGMFQRLQSSASLASDLNTLDAINKAGLYYNMFRASQQFYRENPKVPASRIKLIQNDHLEWDDLFSELAHDRLGGVMVSPYECITYYVKMHGKDGVIFVGKNTGFMYNIGFHFPKTTALLAPFDSWIIRMHAAGLIHHWSTTFRDDRYWSNAKEDPEPASLKWNQISGGFYLCSMLLLFSLLVFLGEIMHFRLRTSRLLQRTLQNRYKPKKEA</sequence>
<evidence type="ECO:0000256" key="6">
    <source>
        <dbReference type="ARBA" id="ARBA00023065"/>
    </source>
</evidence>
<organism evidence="15 16">
    <name type="scientific">Anopheles minimus</name>
    <dbReference type="NCBI Taxonomy" id="112268"/>
    <lineage>
        <taxon>Eukaryota</taxon>
        <taxon>Metazoa</taxon>
        <taxon>Ecdysozoa</taxon>
        <taxon>Arthropoda</taxon>
        <taxon>Hexapoda</taxon>
        <taxon>Insecta</taxon>
        <taxon>Pterygota</taxon>
        <taxon>Neoptera</taxon>
        <taxon>Endopterygota</taxon>
        <taxon>Diptera</taxon>
        <taxon>Nematocera</taxon>
        <taxon>Culicoidea</taxon>
        <taxon>Culicidae</taxon>
        <taxon>Anophelinae</taxon>
        <taxon>Anopheles</taxon>
    </lineage>
</organism>
<dbReference type="InterPro" id="IPR056198">
    <property type="entry name" value="LBD_receptor"/>
</dbReference>
<evidence type="ECO:0000259" key="14">
    <source>
        <dbReference type="SMART" id="SM00918"/>
    </source>
</evidence>
<keyword evidence="4 12" id="KW-0812">Transmembrane</keyword>
<evidence type="ECO:0000256" key="8">
    <source>
        <dbReference type="ARBA" id="ARBA00023170"/>
    </source>
</evidence>
<feature type="transmembrane region" description="Helical" evidence="12">
    <location>
        <begin position="1229"/>
        <end position="1249"/>
    </location>
</feature>
<keyword evidence="2" id="KW-0813">Transport</keyword>
<dbReference type="Proteomes" id="UP000075920">
    <property type="component" value="Unassembled WGS sequence"/>
</dbReference>
<dbReference type="SMART" id="SM00918">
    <property type="entry name" value="Lig_chan-Glu_bd"/>
    <property type="match status" value="3"/>
</dbReference>
<dbReference type="PANTHER" id="PTHR42643">
    <property type="entry name" value="IONOTROPIC RECEPTOR 20A-RELATED"/>
    <property type="match status" value="1"/>
</dbReference>
<feature type="transmembrane region" description="Helical" evidence="12">
    <location>
        <begin position="1837"/>
        <end position="1854"/>
    </location>
</feature>
<evidence type="ECO:0000256" key="5">
    <source>
        <dbReference type="ARBA" id="ARBA00022989"/>
    </source>
</evidence>
<proteinExistence type="predicted"/>
<evidence type="ECO:0000313" key="16">
    <source>
        <dbReference type="Proteomes" id="UP000075920"/>
    </source>
</evidence>
<name>A0A182VZP8_9DIPT</name>
<keyword evidence="6" id="KW-0406">Ion transport</keyword>
<dbReference type="GO" id="GO:0005886">
    <property type="term" value="C:plasma membrane"/>
    <property type="evidence" value="ECO:0007669"/>
    <property type="project" value="UniProtKB-SubCell"/>
</dbReference>
<comment type="subcellular location">
    <subcellularLocation>
        <location evidence="1">Cell membrane</location>
        <topology evidence="1">Multi-pass membrane protein</topology>
    </subcellularLocation>
</comment>
<evidence type="ECO:0000256" key="12">
    <source>
        <dbReference type="SAM" id="Phobius"/>
    </source>
</evidence>
<feature type="transmembrane region" description="Helical" evidence="12">
    <location>
        <begin position="577"/>
        <end position="597"/>
    </location>
</feature>
<feature type="transmembrane region" description="Helical" evidence="12">
    <location>
        <begin position="1779"/>
        <end position="1800"/>
    </location>
</feature>
<evidence type="ECO:0000256" key="13">
    <source>
        <dbReference type="SAM" id="SignalP"/>
    </source>
</evidence>
<evidence type="ECO:0000256" key="7">
    <source>
        <dbReference type="ARBA" id="ARBA00023136"/>
    </source>
</evidence>
<dbReference type="InterPro" id="IPR019594">
    <property type="entry name" value="Glu/Gly-bd"/>
</dbReference>
<evidence type="ECO:0000256" key="4">
    <source>
        <dbReference type="ARBA" id="ARBA00022692"/>
    </source>
</evidence>
<evidence type="ECO:0000256" key="10">
    <source>
        <dbReference type="ARBA" id="ARBA00023286"/>
    </source>
</evidence>
<reference evidence="16" key="1">
    <citation type="submission" date="2013-03" db="EMBL/GenBank/DDBJ databases">
        <title>The Genome Sequence of Anopheles minimus MINIMUS1.</title>
        <authorList>
            <consortium name="The Broad Institute Genomics Platform"/>
            <person name="Neafsey D.E."/>
            <person name="Walton C."/>
            <person name="Walker B."/>
            <person name="Young S.K."/>
            <person name="Zeng Q."/>
            <person name="Gargeya S."/>
            <person name="Fitzgerald M."/>
            <person name="Haas B."/>
            <person name="Abouelleil A."/>
            <person name="Allen A.W."/>
            <person name="Alvarado L."/>
            <person name="Arachchi H.M."/>
            <person name="Berlin A.M."/>
            <person name="Chapman S.B."/>
            <person name="Gainer-Dewar J."/>
            <person name="Goldberg J."/>
            <person name="Griggs A."/>
            <person name="Gujja S."/>
            <person name="Hansen M."/>
            <person name="Howarth C."/>
            <person name="Imamovic A."/>
            <person name="Ireland A."/>
            <person name="Larimer J."/>
            <person name="McCowan C."/>
            <person name="Murphy C."/>
            <person name="Pearson M."/>
            <person name="Poon T.W."/>
            <person name="Priest M."/>
            <person name="Roberts A."/>
            <person name="Saif S."/>
            <person name="Shea T."/>
            <person name="Sisk P."/>
            <person name="Sykes S."/>
            <person name="Wortman J."/>
            <person name="Nusbaum C."/>
            <person name="Birren B."/>
        </authorList>
    </citation>
    <scope>NUCLEOTIDE SEQUENCE [LARGE SCALE GENOMIC DNA]</scope>
    <source>
        <strain evidence="16">MINIMUS1</strain>
    </source>
</reference>